<dbReference type="InterPro" id="IPR059040">
    <property type="entry name" value="HH_CyaD-like"/>
</dbReference>
<evidence type="ECO:0000256" key="8">
    <source>
        <dbReference type="ARBA" id="ARBA00023136"/>
    </source>
</evidence>
<dbReference type="InterPro" id="IPR050739">
    <property type="entry name" value="MFP"/>
</dbReference>
<proteinExistence type="inferred from homology"/>
<dbReference type="Pfam" id="PF26002">
    <property type="entry name" value="Beta-barrel_AprE"/>
    <property type="match status" value="1"/>
</dbReference>
<gene>
    <name evidence="13" type="ordered locus">swp_1019</name>
</gene>
<dbReference type="PRINTS" id="PR01490">
    <property type="entry name" value="RTXTOXIND"/>
</dbReference>
<feature type="coiled-coil region" evidence="10">
    <location>
        <begin position="266"/>
        <end position="315"/>
    </location>
</feature>
<reference evidence="13 14" key="1">
    <citation type="journal article" date="2008" name="PLoS ONE">
        <title>Environmental adaptation: genomic analysis of the piezotolerant and psychrotolerant deep-sea iron reducing bacterium Shewanella piezotolerans WP3.</title>
        <authorList>
            <person name="Wang F."/>
            <person name="Wang J."/>
            <person name="Jian H."/>
            <person name="Zhang B."/>
            <person name="Li S."/>
            <person name="Wang F."/>
            <person name="Zeng X."/>
            <person name="Gao L."/>
            <person name="Bartlett D.H."/>
            <person name="Yu J."/>
            <person name="Hu S."/>
            <person name="Xiao X."/>
        </authorList>
    </citation>
    <scope>NUCLEOTIDE SEQUENCE [LARGE SCALE GENOMIC DNA]</scope>
    <source>
        <strain evidence="14">WP3 / JCM 13877</strain>
    </source>
</reference>
<dbReference type="NCBIfam" id="TIGR01843">
    <property type="entry name" value="type_I_hlyD"/>
    <property type="match status" value="1"/>
</dbReference>
<evidence type="ECO:0000313" key="13">
    <source>
        <dbReference type="EMBL" id="ACJ27822.1"/>
    </source>
</evidence>
<dbReference type="GO" id="GO:0009306">
    <property type="term" value="P:protein secretion"/>
    <property type="evidence" value="ECO:0007669"/>
    <property type="project" value="InterPro"/>
</dbReference>
<evidence type="ECO:0000256" key="7">
    <source>
        <dbReference type="ARBA" id="ARBA00022989"/>
    </source>
</evidence>
<dbReference type="AlphaFoldDB" id="B8CJ59"/>
<dbReference type="InterPro" id="IPR058982">
    <property type="entry name" value="Beta-barrel_AprE"/>
</dbReference>
<evidence type="ECO:0000259" key="12">
    <source>
        <dbReference type="Pfam" id="PF26002"/>
    </source>
</evidence>
<evidence type="ECO:0000259" key="11">
    <source>
        <dbReference type="Pfam" id="PF25988"/>
    </source>
</evidence>
<evidence type="ECO:0000256" key="5">
    <source>
        <dbReference type="ARBA" id="ARBA00022519"/>
    </source>
</evidence>
<dbReference type="STRING" id="225849.swp_1019"/>
<evidence type="ECO:0000256" key="9">
    <source>
        <dbReference type="RuleBase" id="RU365093"/>
    </source>
</evidence>
<dbReference type="EMBL" id="CP000472">
    <property type="protein sequence ID" value="ACJ27822.1"/>
    <property type="molecule type" value="Genomic_DNA"/>
</dbReference>
<dbReference type="PANTHER" id="PTHR30386">
    <property type="entry name" value="MEMBRANE FUSION SUBUNIT OF EMRAB-TOLC MULTIDRUG EFFLUX PUMP"/>
    <property type="match status" value="1"/>
</dbReference>
<dbReference type="Gene3D" id="2.40.30.170">
    <property type="match status" value="1"/>
</dbReference>
<comment type="subcellular location">
    <subcellularLocation>
        <location evidence="1 9">Cell inner membrane</location>
        <topology evidence="1 9">Single-pass membrane protein</topology>
    </subcellularLocation>
</comment>
<dbReference type="Proteomes" id="UP000000753">
    <property type="component" value="Chromosome"/>
</dbReference>
<dbReference type="PANTHER" id="PTHR30386:SF27">
    <property type="entry name" value="MEMBRANE FUSION PROTEIN (MFP) FAMILY PROTEIN"/>
    <property type="match status" value="1"/>
</dbReference>
<keyword evidence="6 9" id="KW-0812">Transmembrane</keyword>
<evidence type="ECO:0000256" key="3">
    <source>
        <dbReference type="ARBA" id="ARBA00022448"/>
    </source>
</evidence>
<sequence length="469" mass="52683">MSAWGILKDAWQNRDKLGDVNNSRDLAAFLPAALEIQEPPPNPLARKLGWSLLVLLVIAIVWACLGEVNIVASAEGKIIPSSKVKQIQPLEKAVVKNILVREGQYVHQGEPLIELDSTLTTADEKRLSGELHSARLSLAGSQALLVMLAQDVNDTNIALVSLDFPHVPNATQVELALHKRLLWQQWLQYRAQWQMLQSNLLQTQAEQAASDEVIGKLEQILPIITKRTSTMKGLHKQNYASENDYLALEQERIQYTHDLAAEHQRLKQLQASESEVRQQFNTLKAQTSVTELTKIPQIQQQIASLQEELAKAVDRNKKQVLYAPVSGQVQELSIGTVGGVVTEAQQLMLIVPDEVLLDVEVFLDNKDIGFVREKMLAEIKIHTFPFTKYGIIDGEVISVSNDATVDEQRGLIYGMRLKMKQSTIMVEGKEIKLMPGMAVTAEVQTGKRHIIEFFMAPLLRYRQESIRER</sequence>
<keyword evidence="4 9" id="KW-1003">Cell membrane</keyword>
<keyword evidence="14" id="KW-1185">Reference proteome</keyword>
<feature type="transmembrane region" description="Helical" evidence="9">
    <location>
        <begin position="48"/>
        <end position="72"/>
    </location>
</feature>
<dbReference type="KEGG" id="swp:swp_1019"/>
<organism evidence="13 14">
    <name type="scientific">Shewanella piezotolerans (strain WP3 / JCM 13877)</name>
    <dbReference type="NCBI Taxonomy" id="225849"/>
    <lineage>
        <taxon>Bacteria</taxon>
        <taxon>Pseudomonadati</taxon>
        <taxon>Pseudomonadota</taxon>
        <taxon>Gammaproteobacteria</taxon>
        <taxon>Alteromonadales</taxon>
        <taxon>Shewanellaceae</taxon>
        <taxon>Shewanella</taxon>
    </lineage>
</organism>
<evidence type="ECO:0000256" key="4">
    <source>
        <dbReference type="ARBA" id="ARBA00022475"/>
    </source>
</evidence>
<feature type="domain" description="CyaD-like alpha-helical hairpin" evidence="11">
    <location>
        <begin position="116"/>
        <end position="317"/>
    </location>
</feature>
<evidence type="ECO:0000256" key="6">
    <source>
        <dbReference type="ARBA" id="ARBA00022692"/>
    </source>
</evidence>
<dbReference type="HOGENOM" id="CLU_023976_0_1_6"/>
<keyword evidence="7 9" id="KW-1133">Transmembrane helix</keyword>
<dbReference type="GO" id="GO:0005886">
    <property type="term" value="C:plasma membrane"/>
    <property type="evidence" value="ECO:0007669"/>
    <property type="project" value="UniProtKB-SubCell"/>
</dbReference>
<dbReference type="eggNOG" id="COG0845">
    <property type="taxonomic scope" value="Bacteria"/>
</dbReference>
<dbReference type="InterPro" id="IPR010129">
    <property type="entry name" value="T1SS_HlyD"/>
</dbReference>
<evidence type="ECO:0000256" key="10">
    <source>
        <dbReference type="SAM" id="Coils"/>
    </source>
</evidence>
<keyword evidence="10" id="KW-0175">Coiled coil</keyword>
<dbReference type="InterPro" id="IPR006144">
    <property type="entry name" value="Secretion_HlyD_CS"/>
</dbReference>
<dbReference type="RefSeq" id="WP_020911199.1">
    <property type="nucleotide sequence ID" value="NC_011566.1"/>
</dbReference>
<accession>B8CJ59</accession>
<evidence type="ECO:0000256" key="2">
    <source>
        <dbReference type="ARBA" id="ARBA00009477"/>
    </source>
</evidence>
<dbReference type="SUPFAM" id="SSF111369">
    <property type="entry name" value="HlyD-like secretion proteins"/>
    <property type="match status" value="1"/>
</dbReference>
<dbReference type="PROSITE" id="PS00543">
    <property type="entry name" value="HLYD_FAMILY"/>
    <property type="match status" value="1"/>
</dbReference>
<name>B8CJ59_SHEPW</name>
<keyword evidence="8 9" id="KW-0472">Membrane</keyword>
<dbReference type="OrthoDB" id="9775513at2"/>
<protein>
    <recommendedName>
        <fullName evidence="9">Membrane fusion protein (MFP) family protein</fullName>
    </recommendedName>
</protein>
<keyword evidence="3 9" id="KW-0813">Transport</keyword>
<evidence type="ECO:0000256" key="1">
    <source>
        <dbReference type="ARBA" id="ARBA00004377"/>
    </source>
</evidence>
<dbReference type="Pfam" id="PF25988">
    <property type="entry name" value="HH_CyaD"/>
    <property type="match status" value="1"/>
</dbReference>
<feature type="domain" description="AprE-like beta-barrel" evidence="12">
    <location>
        <begin position="359"/>
        <end position="446"/>
    </location>
</feature>
<keyword evidence="5 9" id="KW-0997">Cell inner membrane</keyword>
<evidence type="ECO:0000313" key="14">
    <source>
        <dbReference type="Proteomes" id="UP000000753"/>
    </source>
</evidence>
<comment type="similarity">
    <text evidence="2 9">Belongs to the membrane fusion protein (MFP) (TC 8.A.1) family.</text>
</comment>